<dbReference type="AlphaFoldDB" id="A0AAV8WEY9"/>
<dbReference type="Pfam" id="PF00023">
    <property type="entry name" value="Ank"/>
    <property type="match status" value="1"/>
</dbReference>
<dbReference type="Gene3D" id="1.25.40.20">
    <property type="entry name" value="Ankyrin repeat-containing domain"/>
    <property type="match status" value="1"/>
</dbReference>
<evidence type="ECO:0000256" key="1">
    <source>
        <dbReference type="ARBA" id="ARBA00022737"/>
    </source>
</evidence>
<dbReference type="PANTHER" id="PTHR24171">
    <property type="entry name" value="ANKYRIN REPEAT DOMAIN-CONTAINING PROTEIN 39-RELATED"/>
    <property type="match status" value="1"/>
</dbReference>
<dbReference type="SMART" id="SM00248">
    <property type="entry name" value="ANK"/>
    <property type="match status" value="4"/>
</dbReference>
<evidence type="ECO:0000313" key="5">
    <source>
        <dbReference type="Proteomes" id="UP001159042"/>
    </source>
</evidence>
<keyword evidence="2 3" id="KW-0040">ANK repeat</keyword>
<dbReference type="GO" id="GO:0085020">
    <property type="term" value="P:protein K6-linked ubiquitination"/>
    <property type="evidence" value="ECO:0007669"/>
    <property type="project" value="TreeGrafter"/>
</dbReference>
<dbReference type="EMBL" id="JANEYG010000002">
    <property type="protein sequence ID" value="KAJ8924720.1"/>
    <property type="molecule type" value="Genomic_DNA"/>
</dbReference>
<evidence type="ECO:0000256" key="2">
    <source>
        <dbReference type="ARBA" id="ARBA00023043"/>
    </source>
</evidence>
<dbReference type="PROSITE" id="PS50088">
    <property type="entry name" value="ANK_REPEAT"/>
    <property type="match status" value="2"/>
</dbReference>
<dbReference type="PRINTS" id="PR01415">
    <property type="entry name" value="ANKYRIN"/>
</dbReference>
<dbReference type="GO" id="GO:0031436">
    <property type="term" value="C:BRCA1-BARD1 complex"/>
    <property type="evidence" value="ECO:0007669"/>
    <property type="project" value="TreeGrafter"/>
</dbReference>
<protein>
    <recommendedName>
        <fullName evidence="6">Ankyrin repeat domain-containing protein 49</fullName>
    </recommendedName>
</protein>
<dbReference type="InterPro" id="IPR036770">
    <property type="entry name" value="Ankyrin_rpt-contain_sf"/>
</dbReference>
<evidence type="ECO:0000313" key="4">
    <source>
        <dbReference type="EMBL" id="KAJ8924720.1"/>
    </source>
</evidence>
<feature type="repeat" description="ANK" evidence="3">
    <location>
        <begin position="61"/>
        <end position="93"/>
    </location>
</feature>
<gene>
    <name evidence="4" type="ORF">NQ315_000872</name>
</gene>
<organism evidence="4 5">
    <name type="scientific">Exocentrus adspersus</name>
    <dbReference type="NCBI Taxonomy" id="1586481"/>
    <lineage>
        <taxon>Eukaryota</taxon>
        <taxon>Metazoa</taxon>
        <taxon>Ecdysozoa</taxon>
        <taxon>Arthropoda</taxon>
        <taxon>Hexapoda</taxon>
        <taxon>Insecta</taxon>
        <taxon>Pterygota</taxon>
        <taxon>Neoptera</taxon>
        <taxon>Endopterygota</taxon>
        <taxon>Coleoptera</taxon>
        <taxon>Polyphaga</taxon>
        <taxon>Cucujiformia</taxon>
        <taxon>Chrysomeloidea</taxon>
        <taxon>Cerambycidae</taxon>
        <taxon>Lamiinae</taxon>
        <taxon>Acanthocinini</taxon>
        <taxon>Exocentrus</taxon>
    </lineage>
</organism>
<dbReference type="GO" id="GO:0070531">
    <property type="term" value="C:BRCA1-A complex"/>
    <property type="evidence" value="ECO:0007669"/>
    <property type="project" value="TreeGrafter"/>
</dbReference>
<dbReference type="InterPro" id="IPR002110">
    <property type="entry name" value="Ankyrin_rpt"/>
</dbReference>
<accession>A0AAV8WEY9</accession>
<evidence type="ECO:0008006" key="6">
    <source>
        <dbReference type="Google" id="ProtNLM"/>
    </source>
</evidence>
<proteinExistence type="predicted"/>
<dbReference type="PANTHER" id="PTHR24171:SF9">
    <property type="entry name" value="ANKYRIN REPEAT DOMAIN-CONTAINING PROTEIN 39"/>
    <property type="match status" value="1"/>
</dbReference>
<keyword evidence="5" id="KW-1185">Reference proteome</keyword>
<reference evidence="4 5" key="1">
    <citation type="journal article" date="2023" name="Insect Mol. Biol.">
        <title>Genome sequencing provides insights into the evolution of gene families encoding plant cell wall-degrading enzymes in longhorned beetles.</title>
        <authorList>
            <person name="Shin N.R."/>
            <person name="Okamura Y."/>
            <person name="Kirsch R."/>
            <person name="Pauchet Y."/>
        </authorList>
    </citation>
    <scope>NUCLEOTIDE SEQUENCE [LARGE SCALE GENOMIC DNA]</scope>
    <source>
        <strain evidence="4">EAD_L_NR</strain>
    </source>
</reference>
<evidence type="ECO:0000256" key="3">
    <source>
        <dbReference type="PROSITE-ProRule" id="PRU00023"/>
    </source>
</evidence>
<dbReference type="Proteomes" id="UP001159042">
    <property type="component" value="Unassembled WGS sequence"/>
</dbReference>
<name>A0AAV8WEY9_9CUCU</name>
<sequence>MINDEQFMVSGWEDDVQGVDETYDPKDKEQQMLHACEKGNMEEVKALLETNPELINVTDKDKYTPLHRACYNNNIEVVKFLVQKGANISAKTEMLWQPLHSCCQWNHKECAAVLIQNGADVNATTEGNQTPLHIAASHAASYETVQLLLLHPYIDPSIKNNRGETAADIARRSSRYYNIFDIADPLLDTKNLRCLK</sequence>
<dbReference type="SUPFAM" id="SSF48403">
    <property type="entry name" value="Ankyrin repeat"/>
    <property type="match status" value="1"/>
</dbReference>
<dbReference type="PROSITE" id="PS50297">
    <property type="entry name" value="ANK_REP_REGION"/>
    <property type="match status" value="1"/>
</dbReference>
<comment type="caution">
    <text evidence="4">The sequence shown here is derived from an EMBL/GenBank/DDBJ whole genome shotgun (WGS) entry which is preliminary data.</text>
</comment>
<dbReference type="GO" id="GO:0004842">
    <property type="term" value="F:ubiquitin-protein transferase activity"/>
    <property type="evidence" value="ECO:0007669"/>
    <property type="project" value="TreeGrafter"/>
</dbReference>
<keyword evidence="1" id="KW-0677">Repeat</keyword>
<feature type="repeat" description="ANK" evidence="3">
    <location>
        <begin position="98"/>
        <end position="126"/>
    </location>
</feature>
<dbReference type="Pfam" id="PF12796">
    <property type="entry name" value="Ank_2"/>
    <property type="match status" value="1"/>
</dbReference>